<dbReference type="PANTHER" id="PTHR31623">
    <property type="entry name" value="F21J9.9"/>
    <property type="match status" value="1"/>
</dbReference>
<dbReference type="InterPro" id="IPR023213">
    <property type="entry name" value="CAT-like_dom_sf"/>
</dbReference>
<name>A0ABQ8HN52_9ROSI</name>
<evidence type="ECO:0000256" key="3">
    <source>
        <dbReference type="ARBA" id="ARBA00023315"/>
    </source>
</evidence>
<comment type="similarity">
    <text evidence="1">Belongs to the plant acyltransferase family.</text>
</comment>
<evidence type="ECO:0000313" key="5">
    <source>
        <dbReference type="Proteomes" id="UP000827721"/>
    </source>
</evidence>
<reference evidence="4 5" key="1">
    <citation type="submission" date="2021-02" db="EMBL/GenBank/DDBJ databases">
        <title>Plant Genome Project.</title>
        <authorList>
            <person name="Zhang R.-G."/>
        </authorList>
    </citation>
    <scope>NUCLEOTIDE SEQUENCE [LARGE SCALE GENOMIC DNA]</scope>
    <source>
        <tissue evidence="4">Leaves</tissue>
    </source>
</reference>
<organism evidence="4 5">
    <name type="scientific">Xanthoceras sorbifolium</name>
    <dbReference type="NCBI Taxonomy" id="99658"/>
    <lineage>
        <taxon>Eukaryota</taxon>
        <taxon>Viridiplantae</taxon>
        <taxon>Streptophyta</taxon>
        <taxon>Embryophyta</taxon>
        <taxon>Tracheophyta</taxon>
        <taxon>Spermatophyta</taxon>
        <taxon>Magnoliopsida</taxon>
        <taxon>eudicotyledons</taxon>
        <taxon>Gunneridae</taxon>
        <taxon>Pentapetalae</taxon>
        <taxon>rosids</taxon>
        <taxon>malvids</taxon>
        <taxon>Sapindales</taxon>
        <taxon>Sapindaceae</taxon>
        <taxon>Xanthoceroideae</taxon>
        <taxon>Xanthoceras</taxon>
    </lineage>
</organism>
<keyword evidence="3" id="KW-0012">Acyltransferase</keyword>
<protein>
    <submittedName>
        <fullName evidence="4">Uncharacterized protein</fullName>
    </submittedName>
</protein>
<dbReference type="Proteomes" id="UP000827721">
    <property type="component" value="Unassembled WGS sequence"/>
</dbReference>
<keyword evidence="2" id="KW-0808">Transferase</keyword>
<gene>
    <name evidence="4" type="ORF">JRO89_XS08G0015300</name>
</gene>
<dbReference type="EMBL" id="JAFEMO010000008">
    <property type="protein sequence ID" value="KAH7565781.1"/>
    <property type="molecule type" value="Genomic_DNA"/>
</dbReference>
<evidence type="ECO:0000313" key="4">
    <source>
        <dbReference type="EMBL" id="KAH7565781.1"/>
    </source>
</evidence>
<evidence type="ECO:0000256" key="2">
    <source>
        <dbReference type="ARBA" id="ARBA00022679"/>
    </source>
</evidence>
<dbReference type="Pfam" id="PF02458">
    <property type="entry name" value="Transferase"/>
    <property type="match status" value="1"/>
</dbReference>
<accession>A0ABQ8HN52</accession>
<keyword evidence="5" id="KW-1185">Reference proteome</keyword>
<proteinExistence type="inferred from homology"/>
<sequence>MEVHVMSREIIKPSSTTPNHLRPYRLSRLDQINIDNFISIIFFYQEAPKNSDDRLKKSLSDTLTHYYPLAGRVKDHLSVDCDDNGVSYVEARVAGDMSNVFKQPEIDPEEQLIPCNQQEMLKDQSILSVQVTHFGCGGVAICLLFRHVIVDASSAANFIKTWAAIANCGGNDDDVVIIKDVVFDCTSIFPPQVHSGLSTTSGGDGARAILLSSSETIKKRFIFEGSKISALQDEIGNGTTRFEAVFALMWGAITAAKREGDDFVAAIPVNLRKRMNPPIPEQCIGNICTIIQTNWPTEETTNYSSLTSKVHELVSMVNGDYVKKAYPNGWILYRVTNGAAGRDTRRSRLFMISSWCSLPLYKIDFGWGNPMLVAPVGKLNSGDNIVVGLMDTSDGAGIEAWVFMSKEEMAKFEQDPGVVAYASFNPIT</sequence>
<comment type="caution">
    <text evidence="4">The sequence shown here is derived from an EMBL/GenBank/DDBJ whole genome shotgun (WGS) entry which is preliminary data.</text>
</comment>
<dbReference type="Gene3D" id="3.30.559.10">
    <property type="entry name" value="Chloramphenicol acetyltransferase-like domain"/>
    <property type="match status" value="2"/>
</dbReference>
<dbReference type="PANTHER" id="PTHR31623:SF28">
    <property type="entry name" value="BAHD ACYLTRANSFERASE"/>
    <property type="match status" value="1"/>
</dbReference>
<evidence type="ECO:0000256" key="1">
    <source>
        <dbReference type="ARBA" id="ARBA00009861"/>
    </source>
</evidence>